<evidence type="ECO:0000313" key="4">
    <source>
        <dbReference type="EMBL" id="OXT00913.1"/>
    </source>
</evidence>
<gene>
    <name evidence="4" type="ORF">B7H23_10305</name>
</gene>
<dbReference type="Proteomes" id="UP000215405">
    <property type="component" value="Unassembled WGS sequence"/>
</dbReference>
<dbReference type="Pfam" id="PF00691">
    <property type="entry name" value="OmpA"/>
    <property type="match status" value="1"/>
</dbReference>
<feature type="compositionally biased region" description="Polar residues" evidence="2">
    <location>
        <begin position="115"/>
        <end position="129"/>
    </location>
</feature>
<accession>A0A231UY84</accession>
<keyword evidence="5" id="KW-1185">Reference proteome</keyword>
<dbReference type="InterPro" id="IPR050330">
    <property type="entry name" value="Bact_OuterMem_StrucFunc"/>
</dbReference>
<keyword evidence="1" id="KW-0472">Membrane</keyword>
<feature type="domain" description="OmpA-like" evidence="3">
    <location>
        <begin position="471"/>
        <end position="596"/>
    </location>
</feature>
<evidence type="ECO:0000256" key="2">
    <source>
        <dbReference type="SAM" id="MobiDB-lite"/>
    </source>
</evidence>
<dbReference type="PANTHER" id="PTHR30329:SF21">
    <property type="entry name" value="LIPOPROTEIN YIAD-RELATED"/>
    <property type="match status" value="1"/>
</dbReference>
<dbReference type="InterPro" id="IPR036737">
    <property type="entry name" value="OmpA-like_sf"/>
</dbReference>
<organism evidence="4 5">
    <name type="scientific">Notoacmeibacter marinus</name>
    <dbReference type="NCBI Taxonomy" id="1876515"/>
    <lineage>
        <taxon>Bacteria</taxon>
        <taxon>Pseudomonadati</taxon>
        <taxon>Pseudomonadota</taxon>
        <taxon>Alphaproteobacteria</taxon>
        <taxon>Hyphomicrobiales</taxon>
        <taxon>Notoacmeibacteraceae</taxon>
        <taxon>Notoacmeibacter</taxon>
    </lineage>
</organism>
<dbReference type="EMBL" id="NBYO01000002">
    <property type="protein sequence ID" value="OXT00913.1"/>
    <property type="molecule type" value="Genomic_DNA"/>
</dbReference>
<feature type="region of interest" description="Disordered" evidence="2">
    <location>
        <begin position="1"/>
        <end position="241"/>
    </location>
</feature>
<reference evidence="5" key="1">
    <citation type="journal article" date="2017" name="Int. J. Syst. Evol. Microbiol.">
        <title>Notoacmeibacter marinus gen. nov., sp. nov., isolated from the gut of a limpet and proposal of Notoacmeibacteraceae fam. nov. in the order Rhizobiales of the class Alphaproteobacteria.</title>
        <authorList>
            <person name="Huang Z."/>
            <person name="Guo F."/>
            <person name="Lai Q."/>
        </authorList>
    </citation>
    <scope>NUCLEOTIDE SEQUENCE [LARGE SCALE GENOMIC DNA]</scope>
    <source>
        <strain evidence="5">XMTR2A4</strain>
    </source>
</reference>
<feature type="compositionally biased region" description="Low complexity" evidence="2">
    <location>
        <begin position="1"/>
        <end position="15"/>
    </location>
</feature>
<name>A0A231UY84_9HYPH</name>
<evidence type="ECO:0000259" key="3">
    <source>
        <dbReference type="PROSITE" id="PS51123"/>
    </source>
</evidence>
<dbReference type="PROSITE" id="PS51123">
    <property type="entry name" value="OMPA_2"/>
    <property type="match status" value="1"/>
</dbReference>
<dbReference type="CDD" id="cd07185">
    <property type="entry name" value="OmpA_C-like"/>
    <property type="match status" value="1"/>
</dbReference>
<evidence type="ECO:0000256" key="1">
    <source>
        <dbReference type="PROSITE-ProRule" id="PRU00473"/>
    </source>
</evidence>
<dbReference type="Gene3D" id="3.30.1330.60">
    <property type="entry name" value="OmpA-like domain"/>
    <property type="match status" value="1"/>
</dbReference>
<sequence>MVEPAVESPPQAEEAAPPPEPTADEAPVVEEPATAPDAPVEEPTPVDEQPISEEMPPADQIPVPEEAPAQQDDVAEDPAVTEEQPTEAEPVAEQPAVTEEQPAIDEEPQAEVEAQNETPTETDTSADVQTDTPDTADEPTAADRPEAEQTDATEQPDAEQSLEGDPSVDSQAEEGADTEEPASSEAPVTETPQPLPIPMDGEEASLTDSGKEAGVSAEEEAATAESGEASEAVTASDEPQAAPVIVTGETMPESDAAAQTAVVPEDLEPIRAEEGTEITGVAAARAVVRRPQEREGARVVGRFGDREIVQLATGALVVAAVAALAANAGSANDDRPDYVPRYRRDAERVTVEELRDGRYRETVERPNGVVLVTVYNEFGEVLRRTRISPDGNERTLVYVPRDRWDDLRDPYYDPGDDLPPLIVRIPRDEYIFDVVEPVDEDRYYDFLAQPPVEKVERLYSVNEVRRSARIRDKVRRIDLGTVNFEFGKASINDSEISELQSLAEAMERLLKRNPGETFLIEGHTDAVGSDAANLALSDARAESVASALTNVFGIPPENLETQGYGERYLKLRTEAPARENRRVAVRRITALVSPENVASAQ</sequence>
<dbReference type="InterPro" id="IPR006665">
    <property type="entry name" value="OmpA-like"/>
</dbReference>
<feature type="compositionally biased region" description="Low complexity" evidence="2">
    <location>
        <begin position="24"/>
        <end position="48"/>
    </location>
</feature>
<evidence type="ECO:0000313" key="5">
    <source>
        <dbReference type="Proteomes" id="UP000215405"/>
    </source>
</evidence>
<dbReference type="SUPFAM" id="SSF103088">
    <property type="entry name" value="OmpA-like"/>
    <property type="match status" value="1"/>
</dbReference>
<dbReference type="PANTHER" id="PTHR30329">
    <property type="entry name" value="STATOR ELEMENT OF FLAGELLAR MOTOR COMPLEX"/>
    <property type="match status" value="1"/>
</dbReference>
<feature type="compositionally biased region" description="Acidic residues" evidence="2">
    <location>
        <begin position="171"/>
        <end position="182"/>
    </location>
</feature>
<protein>
    <recommendedName>
        <fullName evidence="3">OmpA-like domain-containing protein</fullName>
    </recommendedName>
</protein>
<feature type="compositionally biased region" description="Acidic residues" evidence="2">
    <location>
        <begin position="148"/>
        <end position="162"/>
    </location>
</feature>
<feature type="compositionally biased region" description="Low complexity" evidence="2">
    <location>
        <begin position="223"/>
        <end position="236"/>
    </location>
</feature>
<comment type="caution">
    <text evidence="4">The sequence shown here is derived from an EMBL/GenBank/DDBJ whole genome shotgun (WGS) entry which is preliminary data.</text>
</comment>
<dbReference type="GO" id="GO:0016020">
    <property type="term" value="C:membrane"/>
    <property type="evidence" value="ECO:0007669"/>
    <property type="project" value="UniProtKB-UniRule"/>
</dbReference>
<feature type="compositionally biased region" description="Acidic residues" evidence="2">
    <location>
        <begin position="73"/>
        <end position="86"/>
    </location>
</feature>
<dbReference type="AlphaFoldDB" id="A0A231UY84"/>
<proteinExistence type="predicted"/>